<dbReference type="NCBIfam" id="TIGR01832">
    <property type="entry name" value="kduD"/>
    <property type="match status" value="1"/>
</dbReference>
<comment type="caution">
    <text evidence="3">The sequence shown here is derived from an EMBL/GenBank/DDBJ whole genome shotgun (WGS) entry which is preliminary data.</text>
</comment>
<sequence>MSGTNLFDLTGKTALVTGCRAGLGLGMAKALASAGADIVGADYMEMGQAQAEIEAMGRRFHGVVADFGKPIDFHAMVAKIEADFAPVDILINNAGIIRRADVLEFTEEDWDAVMNINIRAAFFIAQAVAKRIVARGVPGRIISTASLLAFQGGIRVPSYTASKHGIAGITKLLANELAGKGITANAIAPGYMATDNTTALRADAVRERQIVERIPAGRWGLPEDLATTVLFLASPHSGYVNGIVVPVDGGWLAR</sequence>
<dbReference type="SUPFAM" id="SSF51735">
    <property type="entry name" value="NAD(P)-binding Rossmann-fold domains"/>
    <property type="match status" value="1"/>
</dbReference>
<keyword evidence="4" id="KW-1185">Reference proteome</keyword>
<evidence type="ECO:0000313" key="4">
    <source>
        <dbReference type="Proteomes" id="UP000292781"/>
    </source>
</evidence>
<evidence type="ECO:0000313" key="3">
    <source>
        <dbReference type="EMBL" id="TBW37020.1"/>
    </source>
</evidence>
<name>A0A4Q9VN05_9HYPH</name>
<dbReference type="FunFam" id="3.40.50.720:FF:000084">
    <property type="entry name" value="Short-chain dehydrogenase reductase"/>
    <property type="match status" value="1"/>
</dbReference>
<dbReference type="OrthoDB" id="286404at2"/>
<dbReference type="Proteomes" id="UP000292781">
    <property type="component" value="Unassembled WGS sequence"/>
</dbReference>
<evidence type="ECO:0000256" key="1">
    <source>
        <dbReference type="ARBA" id="ARBA00006484"/>
    </source>
</evidence>
<dbReference type="Gene3D" id="3.40.50.720">
    <property type="entry name" value="NAD(P)-binding Rossmann-like Domain"/>
    <property type="match status" value="1"/>
</dbReference>
<dbReference type="InterPro" id="IPR020904">
    <property type="entry name" value="Sc_DH/Rdtase_CS"/>
</dbReference>
<dbReference type="PROSITE" id="PS00061">
    <property type="entry name" value="ADH_SHORT"/>
    <property type="match status" value="1"/>
</dbReference>
<keyword evidence="2 3" id="KW-0560">Oxidoreductase</keyword>
<dbReference type="PANTHER" id="PTHR42760">
    <property type="entry name" value="SHORT-CHAIN DEHYDROGENASES/REDUCTASES FAMILY MEMBER"/>
    <property type="match status" value="1"/>
</dbReference>
<gene>
    <name evidence="3" type="primary">kduD</name>
    <name evidence="3" type="ORF">EYW49_12780</name>
</gene>
<reference evidence="3 4" key="1">
    <citation type="submission" date="2019-02" db="EMBL/GenBank/DDBJ databases">
        <title>Siculibacillus lacustris gen. nov., sp. nov., a new rosette-forming bacterium isolated from a freshwater crater lake (Lake St. Ana, Romania).</title>
        <authorList>
            <person name="Felfoldi T."/>
            <person name="Marton Z."/>
            <person name="Szabo A."/>
            <person name="Mentes A."/>
            <person name="Boka K."/>
            <person name="Marialigeti K."/>
            <person name="Mathe I."/>
            <person name="Koncz M."/>
            <person name="Schumann P."/>
            <person name="Toth E."/>
        </authorList>
    </citation>
    <scope>NUCLEOTIDE SEQUENCE [LARGE SCALE GENOMIC DNA]</scope>
    <source>
        <strain evidence="3 4">SA-279</strain>
    </source>
</reference>
<dbReference type="PRINTS" id="PR00080">
    <property type="entry name" value="SDRFAMILY"/>
</dbReference>
<dbReference type="GO" id="GO:0051287">
    <property type="term" value="F:NAD binding"/>
    <property type="evidence" value="ECO:0007669"/>
    <property type="project" value="InterPro"/>
</dbReference>
<dbReference type="RefSeq" id="WP_131309969.1">
    <property type="nucleotide sequence ID" value="NZ_SJFN01000017.1"/>
</dbReference>
<dbReference type="PANTHER" id="PTHR42760:SF5">
    <property type="entry name" value="2-DEHYDRO-3-DEOXY-D-GLUCONATE 5-DEHYDROGENASE"/>
    <property type="match status" value="1"/>
</dbReference>
<evidence type="ECO:0000256" key="2">
    <source>
        <dbReference type="ARBA" id="ARBA00023002"/>
    </source>
</evidence>
<protein>
    <submittedName>
        <fullName evidence="3">2-dehydro-3-deoxy-D-gluconate 5-dehydrogenase KduD</fullName>
        <ecNumber evidence="3">1.1.1.127</ecNumber>
    </submittedName>
</protein>
<proteinExistence type="inferred from homology"/>
<dbReference type="PRINTS" id="PR00081">
    <property type="entry name" value="GDHRDH"/>
</dbReference>
<dbReference type="EMBL" id="SJFN01000017">
    <property type="protein sequence ID" value="TBW37020.1"/>
    <property type="molecule type" value="Genomic_DNA"/>
</dbReference>
<dbReference type="Pfam" id="PF13561">
    <property type="entry name" value="adh_short_C2"/>
    <property type="match status" value="1"/>
</dbReference>
<comment type="similarity">
    <text evidence="1">Belongs to the short-chain dehydrogenases/reductases (SDR) family.</text>
</comment>
<dbReference type="EC" id="1.1.1.127" evidence="3"/>
<dbReference type="GO" id="GO:0008678">
    <property type="term" value="F:2-deoxy-D-gluconate 3-dehydrogenase activity"/>
    <property type="evidence" value="ECO:0007669"/>
    <property type="project" value="InterPro"/>
</dbReference>
<accession>A0A4Q9VN05</accession>
<dbReference type="AlphaFoldDB" id="A0A4Q9VN05"/>
<dbReference type="InterPro" id="IPR011286">
    <property type="entry name" value="2-deoxy-D-gluc_3_DH"/>
</dbReference>
<organism evidence="3 4">
    <name type="scientific">Siculibacillus lacustris</name>
    <dbReference type="NCBI Taxonomy" id="1549641"/>
    <lineage>
        <taxon>Bacteria</taxon>
        <taxon>Pseudomonadati</taxon>
        <taxon>Pseudomonadota</taxon>
        <taxon>Alphaproteobacteria</taxon>
        <taxon>Hyphomicrobiales</taxon>
        <taxon>Ancalomicrobiaceae</taxon>
        <taxon>Siculibacillus</taxon>
    </lineage>
</organism>
<dbReference type="InterPro" id="IPR002347">
    <property type="entry name" value="SDR_fam"/>
</dbReference>
<dbReference type="InterPro" id="IPR036291">
    <property type="entry name" value="NAD(P)-bd_dom_sf"/>
</dbReference>
<dbReference type="GO" id="GO:0047001">
    <property type="term" value="F:2-dehydro-3-deoxy-D-gluconate 5-dehydrogenase activity"/>
    <property type="evidence" value="ECO:0007669"/>
    <property type="project" value="UniProtKB-EC"/>
</dbReference>